<dbReference type="RefSeq" id="XP_043168813.1">
    <property type="nucleotide sequence ID" value="XM_043312878.1"/>
</dbReference>
<comment type="caution">
    <text evidence="1">The sequence shown here is derived from an EMBL/GenBank/DDBJ whole genome shotgun (WGS) entry which is preliminary data.</text>
</comment>
<organism evidence="1 2">
    <name type="scientific">Alternaria atra</name>
    <dbReference type="NCBI Taxonomy" id="119953"/>
    <lineage>
        <taxon>Eukaryota</taxon>
        <taxon>Fungi</taxon>
        <taxon>Dikarya</taxon>
        <taxon>Ascomycota</taxon>
        <taxon>Pezizomycotina</taxon>
        <taxon>Dothideomycetes</taxon>
        <taxon>Pleosporomycetidae</taxon>
        <taxon>Pleosporales</taxon>
        <taxon>Pleosporineae</taxon>
        <taxon>Pleosporaceae</taxon>
        <taxon>Alternaria</taxon>
        <taxon>Alternaria sect. Ulocladioides</taxon>
    </lineage>
</organism>
<reference evidence="1" key="1">
    <citation type="submission" date="2021-05" db="EMBL/GenBank/DDBJ databases">
        <authorList>
            <person name="Stam R."/>
        </authorList>
    </citation>
    <scope>NUCLEOTIDE SEQUENCE</scope>
    <source>
        <strain evidence="1">CS162</strain>
    </source>
</reference>
<gene>
    <name evidence="1" type="ORF">ALTATR162_LOCUS5259</name>
</gene>
<proteinExistence type="predicted"/>
<dbReference type="Proteomes" id="UP000676310">
    <property type="component" value="Unassembled WGS sequence"/>
</dbReference>
<protein>
    <submittedName>
        <fullName evidence="1">Uncharacterized protein</fullName>
    </submittedName>
</protein>
<evidence type="ECO:0000313" key="1">
    <source>
        <dbReference type="EMBL" id="CAG5158797.1"/>
    </source>
</evidence>
<dbReference type="AlphaFoldDB" id="A0A8J2I6G9"/>
<evidence type="ECO:0000313" key="2">
    <source>
        <dbReference type="Proteomes" id="UP000676310"/>
    </source>
</evidence>
<name>A0A8J2I6G9_9PLEO</name>
<dbReference type="GeneID" id="67017017"/>
<dbReference type="EMBL" id="CAJRGZ010000019">
    <property type="protein sequence ID" value="CAG5158797.1"/>
    <property type="molecule type" value="Genomic_DNA"/>
</dbReference>
<sequence>MRREVDASWAWHNGEITDIKHKFATIRNDIEQCLDEIKDIDVILSYEKERNALTHLTERHRELVQRIKSNDTEEAKLRERQNGANARQQDVLEKSKVSEYSLRLLFDDLLFKIGVLSNINSIDKNPRVQVIDEDGSWADWYWSEDNWNDEVAEEWKHAPVELHDAITTNPSQCDDPENTWNNAWKYYPVEEPLMQLQDISHQRAEEANRVELEFIKIRERYDYELKAYLFHQKGQYHGEEDDEEERQQRLEEEFGPIWLQRCREVSGKMEEADEAYMQAEQALSMQIGGIAKLKEANQNRDDICWSRDKPYCDNRLGQPVDEDEQRHRDAQENFFPASTDITSNSLSICGEDVARATGHKRRKIDCRDTCIETKNNVNTHPTIQY</sequence>
<accession>A0A8J2I6G9</accession>
<keyword evidence="2" id="KW-1185">Reference proteome</keyword>
<dbReference type="OrthoDB" id="3690663at2759"/>